<dbReference type="RefSeq" id="WP_345217615.1">
    <property type="nucleotide sequence ID" value="NZ_BAAAXE010000001.1"/>
</dbReference>
<dbReference type="Proteomes" id="UP001589718">
    <property type="component" value="Unassembled WGS sequence"/>
</dbReference>
<dbReference type="EMBL" id="JBHMCR010000002">
    <property type="protein sequence ID" value="MFB9518924.1"/>
    <property type="molecule type" value="Genomic_DNA"/>
</dbReference>
<keyword evidence="1 3" id="KW-0732">Signal</keyword>
<dbReference type="Pfam" id="PF13517">
    <property type="entry name" value="FG-GAP_3"/>
    <property type="match status" value="1"/>
</dbReference>
<reference evidence="4 5" key="1">
    <citation type="submission" date="2024-09" db="EMBL/GenBank/DDBJ databases">
        <authorList>
            <person name="Sun Q."/>
            <person name="Mori K."/>
        </authorList>
    </citation>
    <scope>NUCLEOTIDE SEQUENCE [LARGE SCALE GENOMIC DNA]</scope>
    <source>
        <strain evidence="4 5">JCM 4362</strain>
    </source>
</reference>
<evidence type="ECO:0000313" key="5">
    <source>
        <dbReference type="Proteomes" id="UP001589718"/>
    </source>
</evidence>
<dbReference type="PANTHER" id="PTHR46580:SF4">
    <property type="entry name" value="ATP_GTP-BINDING PROTEIN"/>
    <property type="match status" value="1"/>
</dbReference>
<gene>
    <name evidence="4" type="ORF">ACFFTU_03025</name>
</gene>
<dbReference type="InterPro" id="IPR013517">
    <property type="entry name" value="FG-GAP"/>
</dbReference>
<sequence>MEFYVAKSTTRSRGRFLSRVAVAAITAALVGTTVGSAQAAPAPKPSPAEKAAAAAAPQQAPRQAAPKGTLRAAAVAQPQHALFGITTGDDAYIYGPNGTGGYGAREYVTPGYSFKFAAQSHNSDEPGGYSAGIWTWDYAGQLSFSGDAGTTELGGGWGVYNQILSPGDLAGAAGADLIARDGDGTLWLYLGYGDGRLTAKTKIGGGWGQYTQIAGLGDVSGDGRADIVARDGSGTLWLYEGNGDRNDPFASRVRIGGGWNMFNALVGAGDLDGDGLSDLIARGTDGSLWRYSGTGNPLSPFAARVQIGTSGWNAYRLMF</sequence>
<feature type="region of interest" description="Disordered" evidence="2">
    <location>
        <begin position="37"/>
        <end position="71"/>
    </location>
</feature>
<dbReference type="Gene3D" id="2.115.10.10">
    <property type="entry name" value="Tachylectin 2"/>
    <property type="match status" value="1"/>
</dbReference>
<feature type="compositionally biased region" description="Low complexity" evidence="2">
    <location>
        <begin position="48"/>
        <end position="67"/>
    </location>
</feature>
<name>A0ABV5P727_STRCM</name>
<proteinExistence type="predicted"/>
<evidence type="ECO:0000256" key="2">
    <source>
        <dbReference type="SAM" id="MobiDB-lite"/>
    </source>
</evidence>
<organism evidence="4 5">
    <name type="scientific">Streptomyces cremeus</name>
    <dbReference type="NCBI Taxonomy" id="66881"/>
    <lineage>
        <taxon>Bacteria</taxon>
        <taxon>Bacillati</taxon>
        <taxon>Actinomycetota</taxon>
        <taxon>Actinomycetes</taxon>
        <taxon>Kitasatosporales</taxon>
        <taxon>Streptomycetaceae</taxon>
        <taxon>Streptomyces</taxon>
    </lineage>
</organism>
<comment type="caution">
    <text evidence="4">The sequence shown here is derived from an EMBL/GenBank/DDBJ whole genome shotgun (WGS) entry which is preliminary data.</text>
</comment>
<dbReference type="PANTHER" id="PTHR46580">
    <property type="entry name" value="SENSOR KINASE-RELATED"/>
    <property type="match status" value="1"/>
</dbReference>
<evidence type="ECO:0000313" key="4">
    <source>
        <dbReference type="EMBL" id="MFB9518924.1"/>
    </source>
</evidence>
<dbReference type="SUPFAM" id="SSF69318">
    <property type="entry name" value="Integrin alpha N-terminal domain"/>
    <property type="match status" value="1"/>
</dbReference>
<feature type="signal peptide" evidence="3">
    <location>
        <begin position="1"/>
        <end position="39"/>
    </location>
</feature>
<protein>
    <submittedName>
        <fullName evidence="4">VCBS repeat-containing protein</fullName>
    </submittedName>
</protein>
<feature type="chain" id="PRO_5046790565" evidence="3">
    <location>
        <begin position="40"/>
        <end position="319"/>
    </location>
</feature>
<accession>A0ABV5P727</accession>
<evidence type="ECO:0000256" key="3">
    <source>
        <dbReference type="SAM" id="SignalP"/>
    </source>
</evidence>
<keyword evidence="5" id="KW-1185">Reference proteome</keyword>
<evidence type="ECO:0000256" key="1">
    <source>
        <dbReference type="ARBA" id="ARBA00022729"/>
    </source>
</evidence>
<dbReference type="InterPro" id="IPR028994">
    <property type="entry name" value="Integrin_alpha_N"/>
</dbReference>